<evidence type="ECO:0000313" key="3">
    <source>
        <dbReference type="Proteomes" id="UP000299102"/>
    </source>
</evidence>
<organism evidence="2 3">
    <name type="scientific">Eumeta variegata</name>
    <name type="common">Bagworm moth</name>
    <name type="synonym">Eumeta japonica</name>
    <dbReference type="NCBI Taxonomy" id="151549"/>
    <lineage>
        <taxon>Eukaryota</taxon>
        <taxon>Metazoa</taxon>
        <taxon>Ecdysozoa</taxon>
        <taxon>Arthropoda</taxon>
        <taxon>Hexapoda</taxon>
        <taxon>Insecta</taxon>
        <taxon>Pterygota</taxon>
        <taxon>Neoptera</taxon>
        <taxon>Endopterygota</taxon>
        <taxon>Lepidoptera</taxon>
        <taxon>Glossata</taxon>
        <taxon>Ditrysia</taxon>
        <taxon>Tineoidea</taxon>
        <taxon>Psychidae</taxon>
        <taxon>Oiketicinae</taxon>
        <taxon>Eumeta</taxon>
    </lineage>
</organism>
<feature type="region of interest" description="Disordered" evidence="1">
    <location>
        <begin position="1"/>
        <end position="20"/>
    </location>
</feature>
<gene>
    <name evidence="2" type="ORF">EVAR_75762_1</name>
</gene>
<keyword evidence="3" id="KW-1185">Reference proteome</keyword>
<accession>A0A4C1TCX8</accession>
<evidence type="ECO:0000256" key="1">
    <source>
        <dbReference type="SAM" id="MobiDB-lite"/>
    </source>
</evidence>
<protein>
    <submittedName>
        <fullName evidence="2">Uncharacterized protein</fullName>
    </submittedName>
</protein>
<dbReference type="Proteomes" id="UP000299102">
    <property type="component" value="Unassembled WGS sequence"/>
</dbReference>
<reference evidence="2 3" key="1">
    <citation type="journal article" date="2019" name="Commun. Biol.">
        <title>The bagworm genome reveals a unique fibroin gene that provides high tensile strength.</title>
        <authorList>
            <person name="Kono N."/>
            <person name="Nakamura H."/>
            <person name="Ohtoshi R."/>
            <person name="Tomita M."/>
            <person name="Numata K."/>
            <person name="Arakawa K."/>
        </authorList>
    </citation>
    <scope>NUCLEOTIDE SEQUENCE [LARGE SCALE GENOMIC DNA]</scope>
</reference>
<proteinExistence type="predicted"/>
<dbReference type="EMBL" id="BGZK01000051">
    <property type="protein sequence ID" value="GBP12322.1"/>
    <property type="molecule type" value="Genomic_DNA"/>
</dbReference>
<sequence>MPSSDLAARTHTRRNSFVPESSRVDVSAERGYFQLQAATGGSLFFLLALLPNTVIIQLWVEQVPTAVTLILTEKECYCLPPTGKRKWRPTGYSA</sequence>
<dbReference type="AlphaFoldDB" id="A0A4C1TCX8"/>
<evidence type="ECO:0000313" key="2">
    <source>
        <dbReference type="EMBL" id="GBP12322.1"/>
    </source>
</evidence>
<comment type="caution">
    <text evidence="2">The sequence shown here is derived from an EMBL/GenBank/DDBJ whole genome shotgun (WGS) entry which is preliminary data.</text>
</comment>
<name>A0A4C1TCX8_EUMVA</name>